<dbReference type="InterPro" id="IPR007021">
    <property type="entry name" value="DUF659"/>
</dbReference>
<comment type="caution">
    <text evidence="3">The sequence shown here is derived from an EMBL/GenBank/DDBJ whole genome shotgun (WGS) entry which is preliminary data.</text>
</comment>
<evidence type="ECO:0000313" key="4">
    <source>
        <dbReference type="Proteomes" id="UP001107558"/>
    </source>
</evidence>
<sequence>MINSVKLERTNSASHTHTTQEVQFEYEIAYERLKKLVQEDNRPIRDIYYSVVRNISAKSTCPNLETIIYLLETDDIIYERFGRVHDNDFYQGSIDNNFMVFANLELIRELDTEIDLFCDGTFNVTPFHTHQLFVVMAELNEKPRPIVYVLMTGRTQKSYDAVFYHIREAILSFDGKLRIPKTATADFETGMRNSLKFIWPDITLVGCNFHMCQALRRKAMSLQTLSTKISNTNTKHGYILKLFMRLSLLPLDRLNAGYEQLKEYIYSKKIDLLHIREPHVLSATAEEKRLFAKRKFNSLDQTKNTLASTSPSTSTTFENSTINKELKNDIDMKLSNFFYRTGISLRLIESDAFKQFIKSLNPSYAAIMPSAKNLSGPLLDQQYNKCLTSMNEILSSHTNLTLMSDGWTNIRGDHVVNFCVKAPGEKPFFYTSINTTGIIQNAPSVAAAIIEIIEAIGSEKICSFVSDNAPVMRAAWKIIEEKYPHISANGCAAHAMNLLIKDISSTPEASKTIKEAEKIIKFIKNHHSVKAMFEEKRLAANITQTLSMPVSTRWYSCYTSMNNLQNSKYVLIMLADEAGDILKEVQPKSTSAAVLALIKSNQFWDRLAKLIKNIQFPSNVIGKLESEDAPLCLVYDYFDFLVKKSFFDPYGGRPPYACHSSAWGTNLAENFRYTGLIVRTNRLVQKVW</sequence>
<dbReference type="PANTHER" id="PTHR32166">
    <property type="entry name" value="OSJNBA0013A04.12 PROTEIN"/>
    <property type="match status" value="1"/>
</dbReference>
<keyword evidence="4" id="KW-1185">Reference proteome</keyword>
<evidence type="ECO:0008006" key="5">
    <source>
        <dbReference type="Google" id="ProtNLM"/>
    </source>
</evidence>
<proteinExistence type="predicted"/>
<dbReference type="SUPFAM" id="SSF53098">
    <property type="entry name" value="Ribonuclease H-like"/>
    <property type="match status" value="1"/>
</dbReference>
<dbReference type="OrthoDB" id="7764752at2759"/>
<dbReference type="AlphaFoldDB" id="A0A9J6CRB5"/>
<gene>
    <name evidence="3" type="ORF">PVAND_013712</name>
</gene>
<organism evidence="3 4">
    <name type="scientific">Polypedilum vanderplanki</name>
    <name type="common">Sleeping chironomid midge</name>
    <dbReference type="NCBI Taxonomy" id="319348"/>
    <lineage>
        <taxon>Eukaryota</taxon>
        <taxon>Metazoa</taxon>
        <taxon>Ecdysozoa</taxon>
        <taxon>Arthropoda</taxon>
        <taxon>Hexapoda</taxon>
        <taxon>Insecta</taxon>
        <taxon>Pterygota</taxon>
        <taxon>Neoptera</taxon>
        <taxon>Endopterygota</taxon>
        <taxon>Diptera</taxon>
        <taxon>Nematocera</taxon>
        <taxon>Chironomoidea</taxon>
        <taxon>Chironomidae</taxon>
        <taxon>Chironominae</taxon>
        <taxon>Polypedilum</taxon>
        <taxon>Polypedilum</taxon>
    </lineage>
</organism>
<dbReference type="PANTHER" id="PTHR32166:SF24">
    <property type="entry name" value="F16P17.2 PROTEIN"/>
    <property type="match status" value="1"/>
</dbReference>
<accession>A0A9J6CRB5</accession>
<dbReference type="Pfam" id="PF10551">
    <property type="entry name" value="MULE"/>
    <property type="match status" value="1"/>
</dbReference>
<reference evidence="3" key="1">
    <citation type="submission" date="2021-03" db="EMBL/GenBank/DDBJ databases">
        <title>Chromosome level genome of the anhydrobiotic midge Polypedilum vanderplanki.</title>
        <authorList>
            <person name="Yoshida Y."/>
            <person name="Kikawada T."/>
            <person name="Gusev O."/>
        </authorList>
    </citation>
    <scope>NUCLEOTIDE SEQUENCE</scope>
    <source>
        <strain evidence="3">NIAS01</strain>
        <tissue evidence="3">Whole body or cell culture</tissue>
    </source>
</reference>
<dbReference type="InterPro" id="IPR012337">
    <property type="entry name" value="RNaseH-like_sf"/>
</dbReference>
<evidence type="ECO:0000259" key="1">
    <source>
        <dbReference type="Pfam" id="PF04937"/>
    </source>
</evidence>
<evidence type="ECO:0000259" key="2">
    <source>
        <dbReference type="Pfam" id="PF10551"/>
    </source>
</evidence>
<dbReference type="Proteomes" id="UP001107558">
    <property type="component" value="Chromosome 1"/>
</dbReference>
<protein>
    <recommendedName>
        <fullName evidence="5">DUF659 domain-containing protein</fullName>
    </recommendedName>
</protein>
<feature type="domain" description="MULE transposase" evidence="2">
    <location>
        <begin position="117"/>
        <end position="213"/>
    </location>
</feature>
<feature type="domain" description="DUF659" evidence="1">
    <location>
        <begin position="369"/>
        <end position="519"/>
    </location>
</feature>
<evidence type="ECO:0000313" key="3">
    <source>
        <dbReference type="EMBL" id="KAG5684480.1"/>
    </source>
</evidence>
<dbReference type="InterPro" id="IPR018289">
    <property type="entry name" value="MULE_transposase_dom"/>
</dbReference>
<dbReference type="EMBL" id="JADBJN010000001">
    <property type="protein sequence ID" value="KAG5684480.1"/>
    <property type="molecule type" value="Genomic_DNA"/>
</dbReference>
<dbReference type="Pfam" id="PF04937">
    <property type="entry name" value="DUF659"/>
    <property type="match status" value="1"/>
</dbReference>
<name>A0A9J6CRB5_POLVA</name>